<proteinExistence type="inferred from homology"/>
<dbReference type="Pfam" id="PF01042">
    <property type="entry name" value="Ribonuc_L-PSP"/>
    <property type="match status" value="1"/>
</dbReference>
<evidence type="ECO:0000313" key="4">
    <source>
        <dbReference type="Proteomes" id="UP000196151"/>
    </source>
</evidence>
<reference evidence="3" key="2">
    <citation type="submission" date="2017-05" db="EMBL/GenBank/DDBJ databases">
        <authorList>
            <consortium name="The Broad Institute Genomics Platform"/>
            <consortium name="The Broad Institute Genomic Center for Infectious Diseases"/>
            <person name="Earl A."/>
            <person name="Manson A."/>
            <person name="Schwartman J."/>
            <person name="Gilmore M."/>
            <person name="Abouelleil A."/>
            <person name="Cao P."/>
            <person name="Chapman S."/>
            <person name="Cusick C."/>
            <person name="Shea T."/>
            <person name="Young S."/>
            <person name="Neafsey D."/>
            <person name="Nusbaum C."/>
            <person name="Birren B."/>
        </authorList>
    </citation>
    <scope>NUCLEOTIDE SEQUENCE</scope>
    <source>
        <strain evidence="3">9D6_DIV0238</strain>
    </source>
</reference>
<evidence type="ECO:0000256" key="1">
    <source>
        <dbReference type="ARBA" id="ARBA00010552"/>
    </source>
</evidence>
<dbReference type="RefSeq" id="WP_087640947.1">
    <property type="nucleotide sequence ID" value="NZ_CP147246.1"/>
</dbReference>
<gene>
    <name evidence="3" type="ORF">A5889_001233</name>
    <name evidence="2" type="ORF">A5889_001846</name>
</gene>
<dbReference type="PANTHER" id="PTHR11803:SF58">
    <property type="entry name" value="PROTEIN HMF1-RELATED"/>
    <property type="match status" value="1"/>
</dbReference>
<sequence length="132" mass="14921">MKRKSYTGNNVSVSGPYSHAIDAGNYLFFSGQVAKNSTNYIEETGSIEEQTKQCFVNLQEVMKTANVSLDDVVKVNVYLTQMKNFEAMNEVYKMMFKEPFPARTCVAVLELPLGADIEIEVIVYKISNERND</sequence>
<dbReference type="OrthoDB" id="9803101at2"/>
<dbReference type="NCBIfam" id="TIGR00004">
    <property type="entry name" value="Rid family detoxifying hydrolase"/>
    <property type="match status" value="1"/>
</dbReference>
<protein>
    <submittedName>
        <fullName evidence="3">2-iminobutanoate/2-iminopropanoate deaminase</fullName>
    </submittedName>
</protein>
<dbReference type="GO" id="GO:0019239">
    <property type="term" value="F:deaminase activity"/>
    <property type="evidence" value="ECO:0007669"/>
    <property type="project" value="TreeGrafter"/>
</dbReference>
<comment type="similarity">
    <text evidence="1">Belongs to the RutC family.</text>
</comment>
<dbReference type="Proteomes" id="UP000196151">
    <property type="component" value="Chromosome"/>
</dbReference>
<dbReference type="PANTHER" id="PTHR11803">
    <property type="entry name" value="2-IMINOBUTANOATE/2-IMINOPROPANOATE DEAMINASE RIDA"/>
    <property type="match status" value="1"/>
</dbReference>
<dbReference type="GO" id="GO:0005829">
    <property type="term" value="C:cytosol"/>
    <property type="evidence" value="ECO:0007669"/>
    <property type="project" value="TreeGrafter"/>
</dbReference>
<dbReference type="EMBL" id="CP147246">
    <property type="protein sequence ID" value="WYJ93731.1"/>
    <property type="molecule type" value="Genomic_DNA"/>
</dbReference>
<accession>A0A200J962</accession>
<dbReference type="InterPro" id="IPR035959">
    <property type="entry name" value="RutC-like_sf"/>
</dbReference>
<dbReference type="CDD" id="cd00448">
    <property type="entry name" value="YjgF_YER057c_UK114_family"/>
    <property type="match status" value="1"/>
</dbReference>
<dbReference type="InterPro" id="IPR006175">
    <property type="entry name" value="YjgF/YER057c/UK114"/>
</dbReference>
<dbReference type="EMBL" id="NIBQ01000002">
    <property type="protein sequence ID" value="OUZ33137.1"/>
    <property type="molecule type" value="Genomic_DNA"/>
</dbReference>
<dbReference type="FunFam" id="3.30.1330.40:FF:000001">
    <property type="entry name" value="L-PSP family endoribonuclease"/>
    <property type="match status" value="1"/>
</dbReference>
<keyword evidence="4" id="KW-1185">Reference proteome</keyword>
<evidence type="ECO:0000313" key="2">
    <source>
        <dbReference type="EMBL" id="OUZ33137.1"/>
    </source>
</evidence>
<dbReference type="Gene3D" id="3.30.1330.40">
    <property type="entry name" value="RutC-like"/>
    <property type="match status" value="1"/>
</dbReference>
<dbReference type="AlphaFoldDB" id="A0A200J962"/>
<name>A0A200J962_9ENTE</name>
<reference evidence="2" key="1">
    <citation type="submission" date="2017-05" db="EMBL/GenBank/DDBJ databases">
        <title>The Genome Sequence of Enterococcus sp. 9D6_DIV0238.</title>
        <authorList>
            <consortium name="The Broad Institute Genomics Platform"/>
            <consortium name="The Broad Institute Genomic Center for Infectious Diseases"/>
            <person name="Earl A."/>
            <person name="Manson A."/>
            <person name="Schwartman J."/>
            <person name="Gilmore M."/>
            <person name="Abouelleil A."/>
            <person name="Cao P."/>
            <person name="Chapman S."/>
            <person name="Cusick C."/>
            <person name="Shea T."/>
            <person name="Young S."/>
            <person name="Neafsey D."/>
            <person name="Nusbaum C."/>
            <person name="Birren B."/>
        </authorList>
    </citation>
    <scope>NUCLEOTIDE SEQUENCE [LARGE SCALE GENOMIC DNA]</scope>
    <source>
        <strain evidence="2">9D6_DIV0238</strain>
    </source>
</reference>
<dbReference type="InterPro" id="IPR006056">
    <property type="entry name" value="RidA"/>
</dbReference>
<dbReference type="SUPFAM" id="SSF55298">
    <property type="entry name" value="YjgF-like"/>
    <property type="match status" value="1"/>
</dbReference>
<organism evidence="2">
    <name type="scientific">Candidatus Enterococcus dunnyi</name>
    <dbReference type="NCBI Taxonomy" id="1834192"/>
    <lineage>
        <taxon>Bacteria</taxon>
        <taxon>Bacillati</taxon>
        <taxon>Bacillota</taxon>
        <taxon>Bacilli</taxon>
        <taxon>Lactobacillales</taxon>
        <taxon>Enterococcaceae</taxon>
        <taxon>Enterococcus</taxon>
    </lineage>
</organism>
<evidence type="ECO:0000313" key="3">
    <source>
        <dbReference type="EMBL" id="WYJ93731.1"/>
    </source>
</evidence>
<reference evidence="3" key="3">
    <citation type="submission" date="2024-03" db="EMBL/GenBank/DDBJ databases">
        <title>The Genome Sequence of Enterococcus sp. DIV0238c.</title>
        <authorList>
            <consortium name="The Broad Institute Genomics Platform"/>
            <consortium name="The Broad Institute Microbial Omics Core"/>
            <consortium name="The Broad Institute Genomic Center for Infectious Diseases"/>
            <person name="Earl A."/>
            <person name="Manson A."/>
            <person name="Gilmore M."/>
            <person name="Schwartman J."/>
            <person name="Shea T."/>
            <person name="Abouelleil A."/>
            <person name="Cao P."/>
            <person name="Chapman S."/>
            <person name="Cusick C."/>
            <person name="Young S."/>
            <person name="Neafsey D."/>
            <person name="Nusbaum C."/>
            <person name="Birren B."/>
        </authorList>
    </citation>
    <scope>NUCLEOTIDE SEQUENCE</scope>
    <source>
        <strain evidence="3">9D6_DIV0238</strain>
    </source>
</reference>